<dbReference type="Pfam" id="PF00650">
    <property type="entry name" value="CRAL_TRIO"/>
    <property type="match status" value="1"/>
</dbReference>
<dbReference type="GO" id="GO:0016020">
    <property type="term" value="C:membrane"/>
    <property type="evidence" value="ECO:0007669"/>
    <property type="project" value="TreeGrafter"/>
</dbReference>
<dbReference type="Proteomes" id="UP000499080">
    <property type="component" value="Unassembled WGS sequence"/>
</dbReference>
<evidence type="ECO:0000259" key="2">
    <source>
        <dbReference type="PROSITE" id="PS50191"/>
    </source>
</evidence>
<dbReference type="InterPro" id="IPR001251">
    <property type="entry name" value="CRAL-TRIO_dom"/>
</dbReference>
<dbReference type="PANTHER" id="PTHR10174:SF208">
    <property type="entry name" value="CRAL-TRIO DOMAIN-CONTAINING PROTEIN DDB_G0278031"/>
    <property type="match status" value="1"/>
</dbReference>
<dbReference type="PRINTS" id="PR00180">
    <property type="entry name" value="CRETINALDHBP"/>
</dbReference>
<name>A0A4Y2VPE3_ARAVE</name>
<dbReference type="SUPFAM" id="SSF52087">
    <property type="entry name" value="CRAL/TRIO domain"/>
    <property type="match status" value="1"/>
</dbReference>
<evidence type="ECO:0000313" key="4">
    <source>
        <dbReference type="Proteomes" id="UP000499080"/>
    </source>
</evidence>
<evidence type="ECO:0000313" key="3">
    <source>
        <dbReference type="EMBL" id="GBO25607.1"/>
    </source>
</evidence>
<reference evidence="3 4" key="1">
    <citation type="journal article" date="2019" name="Sci. Rep.">
        <title>Orb-weaving spider Araneus ventricosus genome elucidates the spidroin gene catalogue.</title>
        <authorList>
            <person name="Kono N."/>
            <person name="Nakamura H."/>
            <person name="Ohtoshi R."/>
            <person name="Moran D.A.P."/>
            <person name="Shinohara A."/>
            <person name="Yoshida Y."/>
            <person name="Fujiwara M."/>
            <person name="Mori M."/>
            <person name="Tomita M."/>
            <person name="Arakawa K."/>
        </authorList>
    </citation>
    <scope>NUCLEOTIDE SEQUENCE [LARGE SCALE GENOMIC DNA]</scope>
</reference>
<proteinExistence type="predicted"/>
<dbReference type="OrthoDB" id="6432774at2759"/>
<dbReference type="PANTHER" id="PTHR10174">
    <property type="entry name" value="ALPHA-TOCOPHEROL TRANSFER PROTEIN-RELATED"/>
    <property type="match status" value="1"/>
</dbReference>
<comment type="caution">
    <text evidence="3">The sequence shown here is derived from an EMBL/GenBank/DDBJ whole genome shotgun (WGS) entry which is preliminary data.</text>
</comment>
<accession>A0A4Y2VPE3</accession>
<organism evidence="3 4">
    <name type="scientific">Araneus ventricosus</name>
    <name type="common">Orbweaver spider</name>
    <name type="synonym">Epeira ventricosa</name>
    <dbReference type="NCBI Taxonomy" id="182803"/>
    <lineage>
        <taxon>Eukaryota</taxon>
        <taxon>Metazoa</taxon>
        <taxon>Ecdysozoa</taxon>
        <taxon>Arthropoda</taxon>
        <taxon>Chelicerata</taxon>
        <taxon>Arachnida</taxon>
        <taxon>Araneae</taxon>
        <taxon>Araneomorphae</taxon>
        <taxon>Entelegynae</taxon>
        <taxon>Araneoidea</taxon>
        <taxon>Araneidae</taxon>
        <taxon>Araneus</taxon>
    </lineage>
</organism>
<feature type="non-terminal residue" evidence="3">
    <location>
        <position position="1"/>
    </location>
</feature>
<dbReference type="GO" id="GO:1902936">
    <property type="term" value="F:phosphatidylinositol bisphosphate binding"/>
    <property type="evidence" value="ECO:0007669"/>
    <property type="project" value="TreeGrafter"/>
</dbReference>
<dbReference type="Gene3D" id="3.40.525.10">
    <property type="entry name" value="CRAL-TRIO lipid binding domain"/>
    <property type="match status" value="1"/>
</dbReference>
<protein>
    <recommendedName>
        <fullName evidence="2">CRAL-TRIO domain-containing protein</fullName>
    </recommendedName>
</protein>
<dbReference type="InterPro" id="IPR036865">
    <property type="entry name" value="CRAL-TRIO_dom_sf"/>
</dbReference>
<keyword evidence="4" id="KW-1185">Reference proteome</keyword>
<feature type="domain" description="CRAL-TRIO" evidence="2">
    <location>
        <begin position="1"/>
        <end position="146"/>
    </location>
</feature>
<dbReference type="AlphaFoldDB" id="A0A4Y2VPE3"/>
<sequence>ERTTYELLQEKERDAIPESGIKSNPLQCNPEGAEKGTGTWSSDRWKASKVPTKGIYYARTLLPMMRWEGELSLWLEVVNCIPGRWKDIHVINESILMKAAWNIIKHFLTQKIKDRVIIHSEPSDIFDYFPRSIIPTQYGGTLLDHDMEDWIRRANREQEKNSIQGQPNFYSC</sequence>
<gene>
    <name evidence="3" type="ORF">AVEN_139550_1</name>
</gene>
<evidence type="ECO:0000256" key="1">
    <source>
        <dbReference type="SAM" id="MobiDB-lite"/>
    </source>
</evidence>
<dbReference type="EMBL" id="BGPR01048593">
    <property type="protein sequence ID" value="GBO25607.1"/>
    <property type="molecule type" value="Genomic_DNA"/>
</dbReference>
<feature type="region of interest" description="Disordered" evidence="1">
    <location>
        <begin position="19"/>
        <end position="42"/>
    </location>
</feature>
<dbReference type="CDD" id="cd00170">
    <property type="entry name" value="SEC14"/>
    <property type="match status" value="1"/>
</dbReference>
<dbReference type="PROSITE" id="PS50191">
    <property type="entry name" value="CRAL_TRIO"/>
    <property type="match status" value="1"/>
</dbReference>